<dbReference type="RefSeq" id="WP_042030443.1">
    <property type="nucleotide sequence ID" value="NZ_CAWMFX010000017.1"/>
</dbReference>
<dbReference type="GeneID" id="69552462"/>
<protein>
    <submittedName>
        <fullName evidence="1">DUF2607 family protein</fullName>
    </submittedName>
</protein>
<dbReference type="Proteomes" id="UP000595481">
    <property type="component" value="Chromosome"/>
</dbReference>
<gene>
    <name evidence="1" type="ORF">I6H43_14260</name>
</gene>
<evidence type="ECO:0000313" key="2">
    <source>
        <dbReference type="Proteomes" id="UP000595481"/>
    </source>
</evidence>
<keyword evidence="2" id="KW-1185">Reference proteome</keyword>
<proteinExistence type="predicted"/>
<reference evidence="1 2" key="1">
    <citation type="submission" date="2020-12" db="EMBL/GenBank/DDBJ databases">
        <title>FDA dAtabase for Regulatory Grade micrObial Sequences (FDA-ARGOS): Supporting development and validation of Infectious Disease Dx tests.</title>
        <authorList>
            <person name="Sproer C."/>
            <person name="Gronow S."/>
            <person name="Severitt S."/>
            <person name="Schroder I."/>
            <person name="Tallon L."/>
            <person name="Sadzewicz L."/>
            <person name="Zhao X."/>
            <person name="Boylan J."/>
            <person name="Ott S."/>
            <person name="Bowen H."/>
            <person name="Vavikolanu K."/>
            <person name="Mehta A."/>
            <person name="Aluvathingal J."/>
            <person name="Nadendla S."/>
            <person name="Lowell S."/>
            <person name="Myers T."/>
            <person name="Yan Y."/>
            <person name="Sichtig H."/>
        </authorList>
    </citation>
    <scope>NUCLEOTIDE SEQUENCE [LARGE SCALE GENOMIC DNA]</scope>
    <source>
        <strain evidence="1 2">FDAARGOS_986</strain>
    </source>
</reference>
<name>A0A7T4A7G7_AERJA</name>
<evidence type="ECO:0000313" key="1">
    <source>
        <dbReference type="EMBL" id="QQB18718.1"/>
    </source>
</evidence>
<accession>A0A7T4A7G7</accession>
<sequence length="99" mass="10930">MGRIKLKIWIVLLGWLLLQPLLARHQLDSALPGHDNHHCLVCALHLDGKQAITPTPYCYADKTADTPVVALMQHSADATPPHSYAIRAPPLAAFIYPFV</sequence>
<organism evidence="1 2">
    <name type="scientific">Aeromonas jandaei</name>
    <dbReference type="NCBI Taxonomy" id="650"/>
    <lineage>
        <taxon>Bacteria</taxon>
        <taxon>Pseudomonadati</taxon>
        <taxon>Pseudomonadota</taxon>
        <taxon>Gammaproteobacteria</taxon>
        <taxon>Aeromonadales</taxon>
        <taxon>Aeromonadaceae</taxon>
        <taxon>Aeromonas</taxon>
    </lineage>
</organism>
<dbReference type="EMBL" id="CP066092">
    <property type="protein sequence ID" value="QQB18718.1"/>
    <property type="molecule type" value="Genomic_DNA"/>
</dbReference>